<name>A0A926FNQ5_AERHY</name>
<proteinExistence type="predicted"/>
<comment type="caution">
    <text evidence="1">The sequence shown here is derived from an EMBL/GenBank/DDBJ whole genome shotgun (WGS) entry which is preliminary data.</text>
</comment>
<reference evidence="1" key="1">
    <citation type="submission" date="2020-07" db="EMBL/GenBank/DDBJ databases">
        <title>Carbapenem Resistant Aeromonas hydrophila Carrying blacphA7 Isolated from Two Solid Organ Transplant Patients.</title>
        <authorList>
            <person name="Hilt E."/>
            <person name="Fitzwater S.P."/>
            <person name="Ward K."/>
            <person name="De St Maurice A."/>
            <person name="Chandrasekaran S."/>
            <person name="Garner O.B."/>
            <person name="Yang S."/>
        </authorList>
    </citation>
    <scope>NUCLEOTIDE SEQUENCE</scope>
    <source>
        <strain evidence="1">B-1</strain>
    </source>
</reference>
<gene>
    <name evidence="1" type="ORF">H2136_13835</name>
</gene>
<protein>
    <submittedName>
        <fullName evidence="1">Uncharacterized protein</fullName>
    </submittedName>
</protein>
<accession>A0A926FNQ5</accession>
<evidence type="ECO:0000313" key="1">
    <source>
        <dbReference type="EMBL" id="MBC8674095.1"/>
    </source>
</evidence>
<dbReference type="EMBL" id="JACLAN010000006">
    <property type="protein sequence ID" value="MBC8674095.1"/>
    <property type="molecule type" value="Genomic_DNA"/>
</dbReference>
<sequence length="46" mass="4935">MPISHDRIHPEGHILDASPLFLGTVGYSLKGDRGAAPCHLLSKRGL</sequence>
<organism evidence="1">
    <name type="scientific">Aeromonas hydrophila</name>
    <dbReference type="NCBI Taxonomy" id="644"/>
    <lineage>
        <taxon>Bacteria</taxon>
        <taxon>Pseudomonadati</taxon>
        <taxon>Pseudomonadota</taxon>
        <taxon>Gammaproteobacteria</taxon>
        <taxon>Aeromonadales</taxon>
        <taxon>Aeromonadaceae</taxon>
        <taxon>Aeromonas</taxon>
    </lineage>
</organism>
<dbReference type="AlphaFoldDB" id="A0A926FNQ5"/>